<reference evidence="6 7" key="1">
    <citation type="journal article" date="2024" name="bioRxiv">
        <title>A reference genome for Trichogramma kaykai: A tiny desert-dwelling parasitoid wasp with competing sex-ratio distorters.</title>
        <authorList>
            <person name="Culotta J."/>
            <person name="Lindsey A.R."/>
        </authorList>
    </citation>
    <scope>NUCLEOTIDE SEQUENCE [LARGE SCALE GENOMIC DNA]</scope>
    <source>
        <strain evidence="6 7">KSX58</strain>
    </source>
</reference>
<evidence type="ECO:0000256" key="1">
    <source>
        <dbReference type="ARBA" id="ARBA00004613"/>
    </source>
</evidence>
<gene>
    <name evidence="6" type="ORF">TKK_019460</name>
</gene>
<dbReference type="EMBL" id="JBJJXI010000167">
    <property type="protein sequence ID" value="KAL3384812.1"/>
    <property type="molecule type" value="Genomic_DNA"/>
</dbReference>
<accession>A0ABD2VW70</accession>
<keyword evidence="4" id="KW-1015">Disulfide bond</keyword>
<organism evidence="6 7">
    <name type="scientific">Trichogramma kaykai</name>
    <dbReference type="NCBI Taxonomy" id="54128"/>
    <lineage>
        <taxon>Eukaryota</taxon>
        <taxon>Metazoa</taxon>
        <taxon>Ecdysozoa</taxon>
        <taxon>Arthropoda</taxon>
        <taxon>Hexapoda</taxon>
        <taxon>Insecta</taxon>
        <taxon>Pterygota</taxon>
        <taxon>Neoptera</taxon>
        <taxon>Endopterygota</taxon>
        <taxon>Hymenoptera</taxon>
        <taxon>Apocrita</taxon>
        <taxon>Proctotrupomorpha</taxon>
        <taxon>Chalcidoidea</taxon>
        <taxon>Trichogrammatidae</taxon>
        <taxon>Trichogramma</taxon>
    </lineage>
</organism>
<dbReference type="Pfam" id="PF03045">
    <property type="entry name" value="DAN"/>
    <property type="match status" value="1"/>
</dbReference>
<keyword evidence="3" id="KW-0732">Signal</keyword>
<keyword evidence="2" id="KW-0964">Secreted</keyword>
<dbReference type="InterPro" id="IPR029034">
    <property type="entry name" value="Cystine-knot_cytokine"/>
</dbReference>
<comment type="subcellular location">
    <subcellularLocation>
        <location evidence="1">Secreted</location>
    </subcellularLocation>
</comment>
<evidence type="ECO:0000256" key="3">
    <source>
        <dbReference type="ARBA" id="ARBA00022729"/>
    </source>
</evidence>
<evidence type="ECO:0000256" key="4">
    <source>
        <dbReference type="ARBA" id="ARBA00023157"/>
    </source>
</evidence>
<keyword evidence="7" id="KW-1185">Reference proteome</keyword>
<dbReference type="InterPro" id="IPR004133">
    <property type="entry name" value="DAN_dom"/>
</dbReference>
<sequence length="69" mass="7820">MKSTVCSLETDKCVMIPVIHILQHTGCLPKPVPSFACIGKCSSYVQVMIKEFNVNFICFSNKNYFIFIL</sequence>
<evidence type="ECO:0000259" key="5">
    <source>
        <dbReference type="Pfam" id="PF03045"/>
    </source>
</evidence>
<dbReference type="Proteomes" id="UP001627154">
    <property type="component" value="Unassembled WGS sequence"/>
</dbReference>
<dbReference type="AlphaFoldDB" id="A0ABD2VW70"/>
<proteinExistence type="predicted"/>
<dbReference type="Gene3D" id="2.10.90.10">
    <property type="entry name" value="Cystine-knot cytokines"/>
    <property type="match status" value="1"/>
</dbReference>
<feature type="domain" description="DAN" evidence="5">
    <location>
        <begin position="8"/>
        <end position="45"/>
    </location>
</feature>
<comment type="caution">
    <text evidence="6">The sequence shown here is derived from an EMBL/GenBank/DDBJ whole genome shotgun (WGS) entry which is preliminary data.</text>
</comment>
<evidence type="ECO:0000256" key="2">
    <source>
        <dbReference type="ARBA" id="ARBA00022525"/>
    </source>
</evidence>
<name>A0ABD2VW70_9HYME</name>
<evidence type="ECO:0000313" key="7">
    <source>
        <dbReference type="Proteomes" id="UP001627154"/>
    </source>
</evidence>
<protein>
    <recommendedName>
        <fullName evidence="5">DAN domain-containing protein</fullName>
    </recommendedName>
</protein>
<dbReference type="GO" id="GO:0005576">
    <property type="term" value="C:extracellular region"/>
    <property type="evidence" value="ECO:0007669"/>
    <property type="project" value="UniProtKB-SubCell"/>
</dbReference>
<evidence type="ECO:0000313" key="6">
    <source>
        <dbReference type="EMBL" id="KAL3384812.1"/>
    </source>
</evidence>